<evidence type="ECO:0000313" key="8">
    <source>
        <dbReference type="Proteomes" id="UP000198546"/>
    </source>
</evidence>
<dbReference type="InterPro" id="IPR010432">
    <property type="entry name" value="RDD"/>
</dbReference>
<evidence type="ECO:0000256" key="5">
    <source>
        <dbReference type="SAM" id="Phobius"/>
    </source>
</evidence>
<feature type="transmembrane region" description="Helical" evidence="5">
    <location>
        <begin position="21"/>
        <end position="39"/>
    </location>
</feature>
<name>A0A1G6ZAU0_9ACTN</name>
<evidence type="ECO:0000256" key="3">
    <source>
        <dbReference type="ARBA" id="ARBA00022989"/>
    </source>
</evidence>
<keyword evidence="8" id="KW-1185">Reference proteome</keyword>
<dbReference type="OrthoDB" id="9787732at2"/>
<dbReference type="AlphaFoldDB" id="A0A1G6ZAU0"/>
<keyword evidence="2 5" id="KW-0812">Transmembrane</keyword>
<evidence type="ECO:0000256" key="1">
    <source>
        <dbReference type="ARBA" id="ARBA00004141"/>
    </source>
</evidence>
<accession>A0A1G6ZAU0</accession>
<organism evidence="7 8">
    <name type="scientific">Auraticoccus monumenti</name>
    <dbReference type="NCBI Taxonomy" id="675864"/>
    <lineage>
        <taxon>Bacteria</taxon>
        <taxon>Bacillati</taxon>
        <taxon>Actinomycetota</taxon>
        <taxon>Actinomycetes</taxon>
        <taxon>Propionibacteriales</taxon>
        <taxon>Propionibacteriaceae</taxon>
        <taxon>Auraticoccus</taxon>
    </lineage>
</organism>
<dbReference type="Pfam" id="PF06271">
    <property type="entry name" value="RDD"/>
    <property type="match status" value="1"/>
</dbReference>
<evidence type="ECO:0000259" key="6">
    <source>
        <dbReference type="Pfam" id="PF06271"/>
    </source>
</evidence>
<proteinExistence type="predicted"/>
<comment type="subcellular location">
    <subcellularLocation>
        <location evidence="1">Membrane</location>
        <topology evidence="1">Multi-pass membrane protein</topology>
    </subcellularLocation>
</comment>
<dbReference type="GO" id="GO:0016020">
    <property type="term" value="C:membrane"/>
    <property type="evidence" value="ECO:0007669"/>
    <property type="project" value="UniProtKB-SubCell"/>
</dbReference>
<feature type="transmembrane region" description="Helical" evidence="5">
    <location>
        <begin position="108"/>
        <end position="129"/>
    </location>
</feature>
<keyword evidence="4 5" id="KW-0472">Membrane</keyword>
<dbReference type="PANTHER" id="PTHR38480">
    <property type="entry name" value="SLR0254 PROTEIN"/>
    <property type="match status" value="1"/>
</dbReference>
<protein>
    <submittedName>
        <fullName evidence="7">Uncharacterized membrane protein YckC, RDD family</fullName>
    </submittedName>
</protein>
<evidence type="ECO:0000256" key="4">
    <source>
        <dbReference type="ARBA" id="ARBA00023136"/>
    </source>
</evidence>
<dbReference type="EMBL" id="LT629688">
    <property type="protein sequence ID" value="SDD98985.1"/>
    <property type="molecule type" value="Genomic_DNA"/>
</dbReference>
<evidence type="ECO:0000313" key="7">
    <source>
        <dbReference type="EMBL" id="SDD98985.1"/>
    </source>
</evidence>
<dbReference type="STRING" id="675864.SAMN04489747_2222"/>
<dbReference type="Proteomes" id="UP000198546">
    <property type="component" value="Chromosome i"/>
</dbReference>
<sequence length="260" mass="28483">MIITGDAVRLDLRPARVPTRALAASIDLLWITGLGYLWTRATEDLGASVAGISALALAGNLVISFGFPIAFETLSRGRTPGKWAMGVRTVRDDGGTIRFRHAATRWMAFWFVDFSVLTLGVLGLVVAGVHPQGKRIGDLLAGTMVVRVRSPRQPPPLPDPDPELAEWMARLELSGVGDDLLAAGRTVVRRSRELRAAPRQQLMDDLAQRISLRTSPPPPRWLSSEEFLTAVVVERRTRARDRAARLSSVPTAEQLPAGWR</sequence>
<dbReference type="RefSeq" id="WP_157677080.1">
    <property type="nucleotide sequence ID" value="NZ_LT629688.1"/>
</dbReference>
<reference evidence="7 8" key="1">
    <citation type="submission" date="2016-10" db="EMBL/GenBank/DDBJ databases">
        <authorList>
            <person name="de Groot N.N."/>
        </authorList>
    </citation>
    <scope>NUCLEOTIDE SEQUENCE [LARGE SCALE GENOMIC DNA]</scope>
    <source>
        <strain evidence="7 8">MON 2.2</strain>
    </source>
</reference>
<feature type="domain" description="RDD" evidence="6">
    <location>
        <begin position="17"/>
        <end position="142"/>
    </location>
</feature>
<gene>
    <name evidence="7" type="ORF">SAMN04489747_2222</name>
</gene>
<evidence type="ECO:0000256" key="2">
    <source>
        <dbReference type="ARBA" id="ARBA00022692"/>
    </source>
</evidence>
<dbReference type="PANTHER" id="PTHR38480:SF1">
    <property type="entry name" value="SLR0254 PROTEIN"/>
    <property type="match status" value="1"/>
</dbReference>
<feature type="transmembrane region" description="Helical" evidence="5">
    <location>
        <begin position="45"/>
        <end position="71"/>
    </location>
</feature>
<keyword evidence="3 5" id="KW-1133">Transmembrane helix</keyword>